<proteinExistence type="predicted"/>
<keyword evidence="2" id="KW-0808">Transferase</keyword>
<dbReference type="EMBL" id="ML119890">
    <property type="protein sequence ID" value="RPA71924.1"/>
    <property type="molecule type" value="Genomic_DNA"/>
</dbReference>
<gene>
    <name evidence="7" type="ORF">BJ508DRAFT_335533</name>
</gene>
<feature type="region of interest" description="Disordered" evidence="5">
    <location>
        <begin position="53"/>
        <end position="114"/>
    </location>
</feature>
<evidence type="ECO:0000256" key="5">
    <source>
        <dbReference type="SAM" id="MobiDB-lite"/>
    </source>
</evidence>
<dbReference type="AlphaFoldDB" id="A0A3N4HQI3"/>
<dbReference type="EC" id="2.7.10.1" evidence="1"/>
<dbReference type="InterPro" id="IPR044912">
    <property type="entry name" value="Egfr_JX_dom"/>
</dbReference>
<evidence type="ECO:0000256" key="1">
    <source>
        <dbReference type="ARBA" id="ARBA00011902"/>
    </source>
</evidence>
<evidence type="ECO:0000313" key="7">
    <source>
        <dbReference type="EMBL" id="RPA71924.1"/>
    </source>
</evidence>
<evidence type="ECO:0000256" key="2">
    <source>
        <dbReference type="ARBA" id="ARBA00022679"/>
    </source>
</evidence>
<keyword evidence="3" id="KW-0418">Kinase</keyword>
<keyword evidence="6" id="KW-0812">Transmembrane</keyword>
<feature type="transmembrane region" description="Helical" evidence="6">
    <location>
        <begin position="122"/>
        <end position="145"/>
    </location>
</feature>
<organism evidence="7 8">
    <name type="scientific">Ascobolus immersus RN42</name>
    <dbReference type="NCBI Taxonomy" id="1160509"/>
    <lineage>
        <taxon>Eukaryota</taxon>
        <taxon>Fungi</taxon>
        <taxon>Dikarya</taxon>
        <taxon>Ascomycota</taxon>
        <taxon>Pezizomycotina</taxon>
        <taxon>Pezizomycetes</taxon>
        <taxon>Pezizales</taxon>
        <taxon>Ascobolaceae</taxon>
        <taxon>Ascobolus</taxon>
    </lineage>
</organism>
<name>A0A3N4HQI3_ASCIM</name>
<keyword evidence="4" id="KW-0829">Tyrosine-protein kinase</keyword>
<evidence type="ECO:0000256" key="6">
    <source>
        <dbReference type="SAM" id="Phobius"/>
    </source>
</evidence>
<protein>
    <recommendedName>
        <fullName evidence="1">receptor protein-tyrosine kinase</fullName>
        <ecNumber evidence="1">2.7.10.1</ecNumber>
    </recommendedName>
</protein>
<keyword evidence="6" id="KW-0472">Membrane</keyword>
<feature type="compositionally biased region" description="Polar residues" evidence="5">
    <location>
        <begin position="82"/>
        <end position="97"/>
    </location>
</feature>
<sequence>MSEENSPTPIAGPKPSKTNFITPEELLPELSPQKVITEFVTLANGSISTNFIIPNLPSATPGLPGPGDESRGSADPLEPASSKATPTGSAAGQNTAKNPPMEDPMVSQATESQAKSQNKTGAIAGGVIGAVIGLILVAVVVFIVLRMKKRKKNRAAKELLPYSSVSGSPIVDENKYPSVSEAPIKSAAAPIGITTSQHTSTRGFDSPLPAPPMEAYPQSINTSSYSNSPTLDQSSGFYDSQLNPATIGQAITTDSPHLLQHTSPTDTYHPQYLNTDYNTTPGLAVAGATSLQRADTTVSGRTDISRDLDRSVSQNTAGPNIVGDPPSPVLSITLPPGEPSHIRLDDNRSPSPVYGDEERRGLFQGRDGRGDLQEVPRLPIYDRVERGSAL</sequence>
<keyword evidence="6" id="KW-1133">Transmembrane helix</keyword>
<accession>A0A3N4HQI3</accession>
<feature type="compositionally biased region" description="Basic and acidic residues" evidence="5">
    <location>
        <begin position="356"/>
        <end position="374"/>
    </location>
</feature>
<dbReference type="CDD" id="cd12087">
    <property type="entry name" value="TM_EGFR-like"/>
    <property type="match status" value="1"/>
</dbReference>
<evidence type="ECO:0000256" key="4">
    <source>
        <dbReference type="ARBA" id="ARBA00023137"/>
    </source>
</evidence>
<dbReference type="Gene3D" id="6.10.250.2930">
    <property type="match status" value="1"/>
</dbReference>
<dbReference type="GO" id="GO:0004714">
    <property type="term" value="F:transmembrane receptor protein tyrosine kinase activity"/>
    <property type="evidence" value="ECO:0007669"/>
    <property type="project" value="UniProtKB-EC"/>
</dbReference>
<feature type="region of interest" description="Disordered" evidence="5">
    <location>
        <begin position="1"/>
        <end position="30"/>
    </location>
</feature>
<reference evidence="7 8" key="1">
    <citation type="journal article" date="2018" name="Nat. Ecol. Evol.">
        <title>Pezizomycetes genomes reveal the molecular basis of ectomycorrhizal truffle lifestyle.</title>
        <authorList>
            <person name="Murat C."/>
            <person name="Payen T."/>
            <person name="Noel B."/>
            <person name="Kuo A."/>
            <person name="Morin E."/>
            <person name="Chen J."/>
            <person name="Kohler A."/>
            <person name="Krizsan K."/>
            <person name="Balestrini R."/>
            <person name="Da Silva C."/>
            <person name="Montanini B."/>
            <person name="Hainaut M."/>
            <person name="Levati E."/>
            <person name="Barry K.W."/>
            <person name="Belfiori B."/>
            <person name="Cichocki N."/>
            <person name="Clum A."/>
            <person name="Dockter R.B."/>
            <person name="Fauchery L."/>
            <person name="Guy J."/>
            <person name="Iotti M."/>
            <person name="Le Tacon F."/>
            <person name="Lindquist E.A."/>
            <person name="Lipzen A."/>
            <person name="Malagnac F."/>
            <person name="Mello A."/>
            <person name="Molinier V."/>
            <person name="Miyauchi S."/>
            <person name="Poulain J."/>
            <person name="Riccioni C."/>
            <person name="Rubini A."/>
            <person name="Sitrit Y."/>
            <person name="Splivallo R."/>
            <person name="Traeger S."/>
            <person name="Wang M."/>
            <person name="Zifcakova L."/>
            <person name="Wipf D."/>
            <person name="Zambonelli A."/>
            <person name="Paolocci F."/>
            <person name="Nowrousian M."/>
            <person name="Ottonello S."/>
            <person name="Baldrian P."/>
            <person name="Spatafora J.W."/>
            <person name="Henrissat B."/>
            <person name="Nagy L.G."/>
            <person name="Aury J.M."/>
            <person name="Wincker P."/>
            <person name="Grigoriev I.V."/>
            <person name="Bonfante P."/>
            <person name="Martin F.M."/>
        </authorList>
    </citation>
    <scope>NUCLEOTIDE SEQUENCE [LARGE SCALE GENOMIC DNA]</scope>
    <source>
        <strain evidence="7 8">RN42</strain>
    </source>
</reference>
<evidence type="ECO:0000256" key="3">
    <source>
        <dbReference type="ARBA" id="ARBA00022777"/>
    </source>
</evidence>
<dbReference type="Proteomes" id="UP000275078">
    <property type="component" value="Unassembled WGS sequence"/>
</dbReference>
<keyword evidence="8" id="KW-1185">Reference proteome</keyword>
<evidence type="ECO:0000313" key="8">
    <source>
        <dbReference type="Proteomes" id="UP000275078"/>
    </source>
</evidence>
<feature type="region of interest" description="Disordered" evidence="5">
    <location>
        <begin position="335"/>
        <end position="374"/>
    </location>
</feature>